<protein>
    <submittedName>
        <fullName evidence="1">Uncharacterized protein</fullName>
    </submittedName>
</protein>
<organism evidence="1 2">
    <name type="scientific">Pseudopedobacter saltans</name>
    <dbReference type="NCBI Taxonomy" id="151895"/>
    <lineage>
        <taxon>Bacteria</taxon>
        <taxon>Pseudomonadati</taxon>
        <taxon>Bacteroidota</taxon>
        <taxon>Sphingobacteriia</taxon>
        <taxon>Sphingobacteriales</taxon>
        <taxon>Sphingobacteriaceae</taxon>
        <taxon>Pseudopedobacter</taxon>
    </lineage>
</organism>
<gene>
    <name evidence="1" type="ORF">DI598_03250</name>
</gene>
<comment type="caution">
    <text evidence="1">The sequence shown here is derived from an EMBL/GenBank/DDBJ whole genome shotgun (WGS) entry which is preliminary data.</text>
</comment>
<evidence type="ECO:0000313" key="1">
    <source>
        <dbReference type="EMBL" id="PZP51428.1"/>
    </source>
</evidence>
<evidence type="ECO:0000313" key="2">
    <source>
        <dbReference type="Proteomes" id="UP000249645"/>
    </source>
</evidence>
<sequence length="116" mass="13082">MSANYSFKYLLYTAFLTLGVLQSQSQTISGNYKNLDSVNISTGQYQPQSLKKSVYQVRVVDQERSTQPATGSRTDRFYIIKDADGNYYKLKFLAMGVNNDGGTRGKPVIQYELISK</sequence>
<dbReference type="EMBL" id="QFOI01000031">
    <property type="protein sequence ID" value="PZP51428.1"/>
    <property type="molecule type" value="Genomic_DNA"/>
</dbReference>
<dbReference type="Proteomes" id="UP000249645">
    <property type="component" value="Unassembled WGS sequence"/>
</dbReference>
<dbReference type="InterPro" id="IPR025921">
    <property type="entry name" value="HmuY"/>
</dbReference>
<dbReference type="AlphaFoldDB" id="A0A2W5F7N1"/>
<name>A0A2W5F7N1_9SPHI</name>
<reference evidence="1 2" key="1">
    <citation type="submission" date="2017-11" db="EMBL/GenBank/DDBJ databases">
        <title>Infants hospitalized years apart are colonized by the same room-sourced microbial strains.</title>
        <authorList>
            <person name="Brooks B."/>
            <person name="Olm M.R."/>
            <person name="Firek B.A."/>
            <person name="Baker R."/>
            <person name="Thomas B.C."/>
            <person name="Morowitz M.J."/>
            <person name="Banfield J.F."/>
        </authorList>
    </citation>
    <scope>NUCLEOTIDE SEQUENCE [LARGE SCALE GENOMIC DNA]</scope>
    <source>
        <strain evidence="1">S2_009_000_R2_76</strain>
    </source>
</reference>
<accession>A0A2W5F7N1</accession>
<dbReference type="Pfam" id="PF14064">
    <property type="entry name" value="HmuY"/>
    <property type="match status" value="1"/>
</dbReference>
<proteinExistence type="predicted"/>
<dbReference type="CDD" id="cd12105">
    <property type="entry name" value="HmuY"/>
    <property type="match status" value="1"/>
</dbReference>